<dbReference type="Pfam" id="PF12833">
    <property type="entry name" value="HTH_18"/>
    <property type="match status" value="1"/>
</dbReference>
<evidence type="ECO:0000313" key="5">
    <source>
        <dbReference type="EMBL" id="RAJ08664.1"/>
    </source>
</evidence>
<keyword evidence="6" id="KW-1185">Reference proteome</keyword>
<dbReference type="SMART" id="SM00342">
    <property type="entry name" value="HTH_ARAC"/>
    <property type="match status" value="1"/>
</dbReference>
<dbReference type="RefSeq" id="WP_211324748.1">
    <property type="nucleotide sequence ID" value="NZ_QLLL01000002.1"/>
</dbReference>
<keyword evidence="3" id="KW-0804">Transcription</keyword>
<dbReference type="GO" id="GO:0043565">
    <property type="term" value="F:sequence-specific DNA binding"/>
    <property type="evidence" value="ECO:0007669"/>
    <property type="project" value="InterPro"/>
</dbReference>
<accession>A0A327QY52</accession>
<gene>
    <name evidence="5" type="ORF">LX64_01318</name>
</gene>
<name>A0A327QY52_9BACT</name>
<dbReference type="SUPFAM" id="SSF46689">
    <property type="entry name" value="Homeodomain-like"/>
    <property type="match status" value="1"/>
</dbReference>
<organism evidence="5 6">
    <name type="scientific">Chitinophaga skermanii</name>
    <dbReference type="NCBI Taxonomy" id="331697"/>
    <lineage>
        <taxon>Bacteria</taxon>
        <taxon>Pseudomonadati</taxon>
        <taxon>Bacteroidota</taxon>
        <taxon>Chitinophagia</taxon>
        <taxon>Chitinophagales</taxon>
        <taxon>Chitinophagaceae</taxon>
        <taxon>Chitinophaga</taxon>
    </lineage>
</organism>
<protein>
    <submittedName>
        <fullName evidence="5">AraC-like DNA-binding protein</fullName>
    </submittedName>
</protein>
<dbReference type="InterPro" id="IPR037923">
    <property type="entry name" value="HTH-like"/>
</dbReference>
<dbReference type="GO" id="GO:0003700">
    <property type="term" value="F:DNA-binding transcription factor activity"/>
    <property type="evidence" value="ECO:0007669"/>
    <property type="project" value="InterPro"/>
</dbReference>
<evidence type="ECO:0000259" key="4">
    <source>
        <dbReference type="PROSITE" id="PS01124"/>
    </source>
</evidence>
<dbReference type="PANTHER" id="PTHR43280:SF32">
    <property type="entry name" value="TRANSCRIPTIONAL REGULATORY PROTEIN"/>
    <property type="match status" value="1"/>
</dbReference>
<dbReference type="InterPro" id="IPR009057">
    <property type="entry name" value="Homeodomain-like_sf"/>
</dbReference>
<evidence type="ECO:0000256" key="1">
    <source>
        <dbReference type="ARBA" id="ARBA00023015"/>
    </source>
</evidence>
<dbReference type="InterPro" id="IPR014710">
    <property type="entry name" value="RmlC-like_jellyroll"/>
</dbReference>
<dbReference type="InterPro" id="IPR018060">
    <property type="entry name" value="HTH_AraC"/>
</dbReference>
<keyword evidence="2 5" id="KW-0238">DNA-binding</keyword>
<proteinExistence type="predicted"/>
<feature type="domain" description="HTH araC/xylS-type" evidence="4">
    <location>
        <begin position="191"/>
        <end position="283"/>
    </location>
</feature>
<dbReference type="Gene3D" id="2.60.120.10">
    <property type="entry name" value="Jelly Rolls"/>
    <property type="match status" value="1"/>
</dbReference>
<dbReference type="EMBL" id="QLLL01000002">
    <property type="protein sequence ID" value="RAJ08664.1"/>
    <property type="molecule type" value="Genomic_DNA"/>
</dbReference>
<dbReference type="SUPFAM" id="SSF51215">
    <property type="entry name" value="Regulatory protein AraC"/>
    <property type="match status" value="1"/>
</dbReference>
<reference evidence="5 6" key="1">
    <citation type="submission" date="2018-06" db="EMBL/GenBank/DDBJ databases">
        <title>Genomic Encyclopedia of Archaeal and Bacterial Type Strains, Phase II (KMG-II): from individual species to whole genera.</title>
        <authorList>
            <person name="Goeker M."/>
        </authorList>
    </citation>
    <scope>NUCLEOTIDE SEQUENCE [LARGE SCALE GENOMIC DNA]</scope>
    <source>
        <strain evidence="5 6">DSM 23857</strain>
    </source>
</reference>
<dbReference type="AlphaFoldDB" id="A0A327QY52"/>
<dbReference type="Pfam" id="PF02311">
    <property type="entry name" value="AraC_binding"/>
    <property type="match status" value="1"/>
</dbReference>
<dbReference type="PROSITE" id="PS01124">
    <property type="entry name" value="HTH_ARAC_FAMILY_2"/>
    <property type="match status" value="1"/>
</dbReference>
<dbReference type="Gene3D" id="1.10.10.60">
    <property type="entry name" value="Homeodomain-like"/>
    <property type="match status" value="1"/>
</dbReference>
<evidence type="ECO:0000256" key="2">
    <source>
        <dbReference type="ARBA" id="ARBA00023125"/>
    </source>
</evidence>
<sequence length="286" mass="32509">MKKGQQHIPVHQLALDYASGIAVGKSTPTQALQEDHSMQSHRHDFHIFLLVVAGSVEMELDFETYKLKPPYLLYIHPSQVHRVAKVKQATLYLMAMDTAHLQPAYLQLLEQSVMPAKPLVLSKTGIQPYIQAMEMCLTVYNSPPKKLHDAILQNYCNAFAGMVISAYMETNAAKSNATRFDVITMDFKWQLEQHFTTLKRPADYADLLNISSAYLNECVKQATGNPVSWHIQQRVVLEAKRLLYHTTRSVKEIAGELGFEDYAYFSRTFSKLTGVTALSFRKKNHD</sequence>
<dbReference type="InterPro" id="IPR003313">
    <property type="entry name" value="AraC-bd"/>
</dbReference>
<evidence type="ECO:0000313" key="6">
    <source>
        <dbReference type="Proteomes" id="UP000249547"/>
    </source>
</evidence>
<evidence type="ECO:0000256" key="3">
    <source>
        <dbReference type="ARBA" id="ARBA00023163"/>
    </source>
</evidence>
<comment type="caution">
    <text evidence="5">The sequence shown here is derived from an EMBL/GenBank/DDBJ whole genome shotgun (WGS) entry which is preliminary data.</text>
</comment>
<keyword evidence="1" id="KW-0805">Transcription regulation</keyword>
<dbReference type="Proteomes" id="UP000249547">
    <property type="component" value="Unassembled WGS sequence"/>
</dbReference>
<dbReference type="PANTHER" id="PTHR43280">
    <property type="entry name" value="ARAC-FAMILY TRANSCRIPTIONAL REGULATOR"/>
    <property type="match status" value="1"/>
</dbReference>